<sequence>MRQYFAGVKAFIFLFLKRDRWFMLLWIFLPILILIGHAFTFVSLTQGRELVTVIAEFNQDALIGAVHGPILSTDLVGATLWRSISFITLIMGMGAIFTVIKHTRMDEETGRTEFIHSLVVGKYANITAAFFVAIISIVFSSLLVSVGMVVLGSSLYEAAVFYLTLLFAGIFYTGMGLIACQLKNTSLGARNISLLFLGGSLLLNILNNFGGSNLFIKWLSPISWTRITEPFSNTNILGLLLIALLSVFLNGLAYYLSSKRDIGRAFFTEQIGSANAKSSLRTPTALAWRLHRGLFYGWCMVIILYITAFSAVSPTISGEINSLFKELAGQNWLDKIPVNLLFISIGIYIMSLFISLYALLIMTSLKKEEIAGRNEMILDKKTSKNKYMFSLIWLALIESAGLLILMGVVGAGIYCLVVGQWDGAFLQICLMSISKIPAVWLIIGIFSFLYGYFPKLTLLCWFVWGLFSALEVAWEGNLIDWSIMQFSPFAPVHYTIPMEDISILGLIMLVVLTMILIVIGVRGYQKRDVQTKA</sequence>
<feature type="transmembrane region" description="Helical" evidence="1">
    <location>
        <begin position="295"/>
        <end position="316"/>
    </location>
</feature>
<evidence type="ECO:0000313" key="3">
    <source>
        <dbReference type="Proteomes" id="UP000782705"/>
    </source>
</evidence>
<comment type="caution">
    <text evidence="2">The sequence shown here is derived from an EMBL/GenBank/DDBJ whole genome shotgun (WGS) entry which is preliminary data.</text>
</comment>
<feature type="transmembrane region" description="Helical" evidence="1">
    <location>
        <begin position="192"/>
        <end position="216"/>
    </location>
</feature>
<evidence type="ECO:0000256" key="1">
    <source>
        <dbReference type="SAM" id="Phobius"/>
    </source>
</evidence>
<dbReference type="RefSeq" id="WP_161901511.1">
    <property type="nucleotide sequence ID" value="NZ_MAEL01000027.1"/>
</dbReference>
<keyword evidence="3" id="KW-1185">Reference proteome</keyword>
<feature type="transmembrane region" description="Helical" evidence="1">
    <location>
        <begin position="80"/>
        <end position="102"/>
    </location>
</feature>
<feature type="transmembrane region" description="Helical" evidence="1">
    <location>
        <begin position="159"/>
        <end position="180"/>
    </location>
</feature>
<dbReference type="EMBL" id="MAEL01000027">
    <property type="protein sequence ID" value="KAF1305026.1"/>
    <property type="molecule type" value="Genomic_DNA"/>
</dbReference>
<organism evidence="2 3">
    <name type="scientific">Candidatus Enterococcus willemsii</name>
    <dbReference type="NCBI Taxonomy" id="1857215"/>
    <lineage>
        <taxon>Bacteria</taxon>
        <taxon>Bacillati</taxon>
        <taxon>Bacillota</taxon>
        <taxon>Bacilli</taxon>
        <taxon>Lactobacillales</taxon>
        <taxon>Enterococcaceae</taxon>
        <taxon>Enterococcus</taxon>
    </lineage>
</organism>
<keyword evidence="1" id="KW-0812">Transmembrane</keyword>
<feature type="transmembrane region" description="Helical" evidence="1">
    <location>
        <begin position="336"/>
        <end position="360"/>
    </location>
</feature>
<feature type="transmembrane region" description="Helical" evidence="1">
    <location>
        <begin position="425"/>
        <end position="449"/>
    </location>
</feature>
<keyword evidence="1" id="KW-0472">Membrane</keyword>
<reference evidence="2 3" key="1">
    <citation type="submission" date="2016-06" db="EMBL/GenBank/DDBJ databases">
        <title>Four novel species of enterococci isolated from chicken manure.</title>
        <authorList>
            <person name="Van Tyne D."/>
        </authorList>
    </citation>
    <scope>NUCLEOTIDE SEQUENCE [LARGE SCALE GENOMIC DNA]</scope>
    <source>
        <strain evidence="2 3">CU12B</strain>
    </source>
</reference>
<feature type="transmembrane region" description="Helical" evidence="1">
    <location>
        <begin position="501"/>
        <end position="524"/>
    </location>
</feature>
<feature type="transmembrane region" description="Helical" evidence="1">
    <location>
        <begin position="21"/>
        <end position="42"/>
    </location>
</feature>
<evidence type="ECO:0000313" key="2">
    <source>
        <dbReference type="EMBL" id="KAF1305026.1"/>
    </source>
</evidence>
<feature type="transmembrane region" description="Helical" evidence="1">
    <location>
        <begin position="391"/>
        <end position="419"/>
    </location>
</feature>
<feature type="transmembrane region" description="Helical" evidence="1">
    <location>
        <begin position="123"/>
        <end position="153"/>
    </location>
</feature>
<evidence type="ECO:0008006" key="4">
    <source>
        <dbReference type="Google" id="ProtNLM"/>
    </source>
</evidence>
<accession>A0ABQ6Z0Z6</accession>
<proteinExistence type="predicted"/>
<feature type="transmembrane region" description="Helical" evidence="1">
    <location>
        <begin position="236"/>
        <end position="256"/>
    </location>
</feature>
<gene>
    <name evidence="2" type="ORF">BAU17_12955</name>
</gene>
<name>A0ABQ6Z0Z6_9ENTE</name>
<protein>
    <recommendedName>
        <fullName evidence="4">ABC transporter permease</fullName>
    </recommendedName>
</protein>
<dbReference type="Proteomes" id="UP000782705">
    <property type="component" value="Unassembled WGS sequence"/>
</dbReference>
<feature type="transmembrane region" description="Helical" evidence="1">
    <location>
        <begin position="456"/>
        <end position="474"/>
    </location>
</feature>
<keyword evidence="1" id="KW-1133">Transmembrane helix</keyword>